<comment type="caution">
    <text evidence="2">The sequence shown here is derived from an EMBL/GenBank/DDBJ whole genome shotgun (WGS) entry which is preliminary data.</text>
</comment>
<dbReference type="AlphaFoldDB" id="A0A438JUK2"/>
<accession>A0A438JUK2</accession>
<evidence type="ECO:0000313" key="2">
    <source>
        <dbReference type="EMBL" id="RVX12627.1"/>
    </source>
</evidence>
<protein>
    <submittedName>
        <fullName evidence="2">Uncharacterized protein</fullName>
    </submittedName>
</protein>
<proteinExistence type="predicted"/>
<keyword evidence="1" id="KW-0472">Membrane</keyword>
<name>A0A438JUK2_VITVI</name>
<dbReference type="Proteomes" id="UP000288805">
    <property type="component" value="Unassembled WGS sequence"/>
</dbReference>
<reference evidence="2 3" key="1">
    <citation type="journal article" date="2018" name="PLoS Genet.">
        <title>Population sequencing reveals clonal diversity and ancestral inbreeding in the grapevine cultivar Chardonnay.</title>
        <authorList>
            <person name="Roach M.J."/>
            <person name="Johnson D.L."/>
            <person name="Bohlmann J."/>
            <person name="van Vuuren H.J."/>
            <person name="Jones S.J."/>
            <person name="Pretorius I.S."/>
            <person name="Schmidt S.A."/>
            <person name="Borneman A.R."/>
        </authorList>
    </citation>
    <scope>NUCLEOTIDE SEQUENCE [LARGE SCALE GENOMIC DNA]</scope>
    <source>
        <strain evidence="3">cv. Chardonnay</strain>
        <tissue evidence="2">Leaf</tissue>
    </source>
</reference>
<dbReference type="PANTHER" id="PTHR38225">
    <property type="entry name" value="PROTEIN, PUTATIVE-RELATED"/>
    <property type="match status" value="1"/>
</dbReference>
<organism evidence="2 3">
    <name type="scientific">Vitis vinifera</name>
    <name type="common">Grape</name>
    <dbReference type="NCBI Taxonomy" id="29760"/>
    <lineage>
        <taxon>Eukaryota</taxon>
        <taxon>Viridiplantae</taxon>
        <taxon>Streptophyta</taxon>
        <taxon>Embryophyta</taxon>
        <taxon>Tracheophyta</taxon>
        <taxon>Spermatophyta</taxon>
        <taxon>Magnoliopsida</taxon>
        <taxon>eudicotyledons</taxon>
        <taxon>Gunneridae</taxon>
        <taxon>Pentapetalae</taxon>
        <taxon>rosids</taxon>
        <taxon>Vitales</taxon>
        <taxon>Vitaceae</taxon>
        <taxon>Viteae</taxon>
        <taxon>Vitis</taxon>
    </lineage>
</organism>
<keyword evidence="1" id="KW-1133">Transmembrane helix</keyword>
<gene>
    <name evidence="2" type="ORF">CK203_011674</name>
</gene>
<keyword evidence="1" id="KW-0812">Transmembrane</keyword>
<sequence length="123" mass="13670">MASSLLSFCSLNTPLCRPKVQKYSQVRSQSFMDEGKSANIVDANLRILRERIEEVKKKERLNTCSLQNGWTYQAGYDHKHKRAAILSESIQLIGTVSGALGLVVFSGSFLICLVSILVHLSLL</sequence>
<dbReference type="EMBL" id="QGNW01000027">
    <property type="protein sequence ID" value="RVX12627.1"/>
    <property type="molecule type" value="Genomic_DNA"/>
</dbReference>
<evidence type="ECO:0000313" key="3">
    <source>
        <dbReference type="Proteomes" id="UP000288805"/>
    </source>
</evidence>
<dbReference type="PANTHER" id="PTHR38225:SF3">
    <property type="entry name" value="RX N-TERMINAL DOMAIN-CONTAINING PROTEIN"/>
    <property type="match status" value="1"/>
</dbReference>
<evidence type="ECO:0000256" key="1">
    <source>
        <dbReference type="SAM" id="Phobius"/>
    </source>
</evidence>
<feature type="transmembrane region" description="Helical" evidence="1">
    <location>
        <begin position="99"/>
        <end position="122"/>
    </location>
</feature>